<protein>
    <recommendedName>
        <fullName evidence="6">allantoinase</fullName>
        <ecNumber evidence="6">3.5.2.5</ecNumber>
    </recommendedName>
</protein>
<reference evidence="11 12" key="1">
    <citation type="journal article" date="2013" name="PLoS Genet.">
        <title>The genome and development-dependent transcriptomes of Pyronema confluens: a window into fungal evolution.</title>
        <authorList>
            <person name="Traeger S."/>
            <person name="Altegoer F."/>
            <person name="Freitag M."/>
            <person name="Gabaldon T."/>
            <person name="Kempken F."/>
            <person name="Kumar A."/>
            <person name="Marcet-Houben M."/>
            <person name="Poggeler S."/>
            <person name="Stajich J.E."/>
            <person name="Nowrousian M."/>
        </authorList>
    </citation>
    <scope>NUCLEOTIDE SEQUENCE [LARGE SCALE GENOMIC DNA]</scope>
    <source>
        <strain evidence="12">CBS 100304</strain>
        <tissue evidence="11">Vegetative mycelium</tissue>
    </source>
</reference>
<evidence type="ECO:0000256" key="8">
    <source>
        <dbReference type="ARBA" id="ARBA00022801"/>
    </source>
</evidence>
<dbReference type="PROSITE" id="PS00482">
    <property type="entry name" value="DIHYDROOROTASE_1"/>
    <property type="match status" value="1"/>
</dbReference>
<name>U4L938_PYROM</name>
<accession>U4L938</accession>
<dbReference type="SUPFAM" id="SSF51556">
    <property type="entry name" value="Metallo-dependent hydrolases"/>
    <property type="match status" value="1"/>
</dbReference>
<dbReference type="SUPFAM" id="SSF51338">
    <property type="entry name" value="Composite domain of metallo-dependent hydrolases"/>
    <property type="match status" value="2"/>
</dbReference>
<evidence type="ECO:0000256" key="2">
    <source>
        <dbReference type="ARBA" id="ARBA00001947"/>
    </source>
</evidence>
<dbReference type="NCBIfam" id="TIGR03178">
    <property type="entry name" value="allantoinase"/>
    <property type="match status" value="1"/>
</dbReference>
<dbReference type="Gene3D" id="3.20.20.140">
    <property type="entry name" value="Metal-dependent hydrolases"/>
    <property type="match status" value="1"/>
</dbReference>
<keyword evidence="7" id="KW-0479">Metal-binding</keyword>
<dbReference type="InterPro" id="IPR006680">
    <property type="entry name" value="Amidohydro-rel"/>
</dbReference>
<dbReference type="InterPro" id="IPR032466">
    <property type="entry name" value="Metal_Hydrolase"/>
</dbReference>
<dbReference type="GO" id="GO:0005737">
    <property type="term" value="C:cytoplasm"/>
    <property type="evidence" value="ECO:0007669"/>
    <property type="project" value="TreeGrafter"/>
</dbReference>
<dbReference type="PANTHER" id="PTHR43668">
    <property type="entry name" value="ALLANTOINASE"/>
    <property type="match status" value="1"/>
</dbReference>
<dbReference type="GO" id="GO:0006145">
    <property type="term" value="P:purine nucleobase catabolic process"/>
    <property type="evidence" value="ECO:0007669"/>
    <property type="project" value="TreeGrafter"/>
</dbReference>
<dbReference type="EMBL" id="HF935303">
    <property type="protein sequence ID" value="CCX06639.1"/>
    <property type="molecule type" value="Genomic_DNA"/>
</dbReference>
<dbReference type="InterPro" id="IPR011059">
    <property type="entry name" value="Metal-dep_hydrolase_composite"/>
</dbReference>
<dbReference type="FunFam" id="3.20.20.140:FF:000032">
    <property type="entry name" value="Allantoinase Dal1"/>
    <property type="match status" value="1"/>
</dbReference>
<dbReference type="InterPro" id="IPR050138">
    <property type="entry name" value="DHOase/Allantoinase_Hydrolase"/>
</dbReference>
<comment type="similarity">
    <text evidence="4">Belongs to the metallo-dependent hydrolases superfamily. Allantoinase family.</text>
</comment>
<dbReference type="GO" id="GO:0050897">
    <property type="term" value="F:cobalt ion binding"/>
    <property type="evidence" value="ECO:0007669"/>
    <property type="project" value="InterPro"/>
</dbReference>
<dbReference type="PROSITE" id="PS01137">
    <property type="entry name" value="TATD_1"/>
    <property type="match status" value="1"/>
</dbReference>
<dbReference type="Proteomes" id="UP000018144">
    <property type="component" value="Unassembled WGS sequence"/>
</dbReference>
<evidence type="ECO:0000256" key="1">
    <source>
        <dbReference type="ARBA" id="ARBA00001756"/>
    </source>
</evidence>
<keyword evidence="12" id="KW-1185">Reference proteome</keyword>
<dbReference type="PANTHER" id="PTHR43668:SF2">
    <property type="entry name" value="ALLANTOINASE"/>
    <property type="match status" value="1"/>
</dbReference>
<comment type="pathway">
    <text evidence="3">Nitrogen metabolism; (S)-allantoin degradation; allantoate from (S)-allantoin: step 1/1.</text>
</comment>
<evidence type="ECO:0000256" key="7">
    <source>
        <dbReference type="ARBA" id="ARBA00022723"/>
    </source>
</evidence>
<proteinExistence type="inferred from homology"/>
<evidence type="ECO:0000313" key="11">
    <source>
        <dbReference type="EMBL" id="CCX06639.1"/>
    </source>
</evidence>
<dbReference type="InterPro" id="IPR017593">
    <property type="entry name" value="Allantoinase"/>
</dbReference>
<dbReference type="GO" id="GO:0000256">
    <property type="term" value="P:allantoin catabolic process"/>
    <property type="evidence" value="ECO:0007669"/>
    <property type="project" value="UniProtKB-UniPathway"/>
</dbReference>
<dbReference type="UniPathway" id="UPA00395">
    <property type="reaction ID" value="UER00653"/>
</dbReference>
<evidence type="ECO:0000256" key="9">
    <source>
        <dbReference type="ARBA" id="ARBA00022833"/>
    </source>
</evidence>
<evidence type="ECO:0000256" key="4">
    <source>
        <dbReference type="ARBA" id="ARBA00010368"/>
    </source>
</evidence>
<dbReference type="GO" id="GO:0004038">
    <property type="term" value="F:allantoinase activity"/>
    <property type="evidence" value="ECO:0007669"/>
    <property type="project" value="UniProtKB-EC"/>
</dbReference>
<dbReference type="InterPro" id="IPR002195">
    <property type="entry name" value="Dihydroorotase_CS"/>
</dbReference>
<gene>
    <name evidence="11" type="ORF">PCON_06226</name>
</gene>
<dbReference type="AlphaFoldDB" id="U4L938"/>
<evidence type="ECO:0000256" key="6">
    <source>
        <dbReference type="ARBA" id="ARBA00012863"/>
    </source>
</evidence>
<dbReference type="InterPro" id="IPR018228">
    <property type="entry name" value="DNase_TatD-rel_CS"/>
</dbReference>
<keyword evidence="8" id="KW-0378">Hydrolase</keyword>
<evidence type="ECO:0000313" key="12">
    <source>
        <dbReference type="Proteomes" id="UP000018144"/>
    </source>
</evidence>
<dbReference type="OMA" id="SRLHVCH"/>
<comment type="cofactor">
    <cofactor evidence="2">
        <name>Zn(2+)</name>
        <dbReference type="ChEBI" id="CHEBI:29105"/>
    </cofactor>
</comment>
<feature type="domain" description="Amidohydrolase-related" evidence="10">
    <location>
        <begin position="85"/>
        <end position="452"/>
    </location>
</feature>
<sequence length="502" mass="54197">MAPLLDTPIVSLTTLPVQPDSPITPLEETPIVLVSNNVILPNRIQTAGTIVISPTTGKIINVLPEIVPAERFPPGTEYTDYSPKFLMPGLVDAHVHLNEPGWRTEWEGFDTGTKAAAFGGVTTVIDMPLNAIPPTTTIENFNEKLKAADNACWVDVGFYGGVIPGNEEELLPLVKAGVRGFKCFLIESGVDEFPCVTSEDVAKAMEKLKDSSTVLMFHAEMIPPIAASVGDAVLHSEPPAAPTGPLNAYQTFLESRPQSFETYAIEQILALAPYAPDLQLHVVHLSAGEGVDLVKKAHANGIKLSAETCFHYLTLAAEDIEDGDTRHKCCPPIREGSNREFLWDALKDGTITTVVSDHSPCTPDLKMLPNNGGSGDFFEAWGGVSTVGLGLSVLYTEGRKRGVDLPTMAEWTSYNTAKQVGLLGQKGALADGYDADICVFDPEATFTVTTADMHFKNKVTPYEGKELHGRVCETWLRGKRIYSAETGFEKGGPMGELLLAKN</sequence>
<dbReference type="eggNOG" id="KOG2584">
    <property type="taxonomic scope" value="Eukaryota"/>
</dbReference>
<comment type="subunit">
    <text evidence="5">Homotetramer.</text>
</comment>
<dbReference type="Pfam" id="PF01979">
    <property type="entry name" value="Amidohydro_1"/>
    <property type="match status" value="1"/>
</dbReference>
<dbReference type="OrthoDB" id="10258955at2759"/>
<dbReference type="EC" id="3.5.2.5" evidence="6"/>
<evidence type="ECO:0000256" key="5">
    <source>
        <dbReference type="ARBA" id="ARBA00011881"/>
    </source>
</evidence>
<evidence type="ECO:0000256" key="3">
    <source>
        <dbReference type="ARBA" id="ARBA00004968"/>
    </source>
</evidence>
<organism evidence="11 12">
    <name type="scientific">Pyronema omphalodes (strain CBS 100304)</name>
    <name type="common">Pyronema confluens</name>
    <dbReference type="NCBI Taxonomy" id="1076935"/>
    <lineage>
        <taxon>Eukaryota</taxon>
        <taxon>Fungi</taxon>
        <taxon>Dikarya</taxon>
        <taxon>Ascomycota</taxon>
        <taxon>Pezizomycotina</taxon>
        <taxon>Pezizomycetes</taxon>
        <taxon>Pezizales</taxon>
        <taxon>Pyronemataceae</taxon>
        <taxon>Pyronema</taxon>
    </lineage>
</organism>
<keyword evidence="9" id="KW-0862">Zinc</keyword>
<dbReference type="GO" id="GO:0008270">
    <property type="term" value="F:zinc ion binding"/>
    <property type="evidence" value="ECO:0007669"/>
    <property type="project" value="InterPro"/>
</dbReference>
<evidence type="ECO:0000259" key="10">
    <source>
        <dbReference type="Pfam" id="PF01979"/>
    </source>
</evidence>
<comment type="catalytic activity">
    <reaction evidence="1">
        <text>(S)-allantoin + H2O = allantoate + H(+)</text>
        <dbReference type="Rhea" id="RHEA:17029"/>
        <dbReference type="ChEBI" id="CHEBI:15377"/>
        <dbReference type="ChEBI" id="CHEBI:15378"/>
        <dbReference type="ChEBI" id="CHEBI:15678"/>
        <dbReference type="ChEBI" id="CHEBI:17536"/>
        <dbReference type="EC" id="3.5.2.5"/>
    </reaction>
</comment>
<dbReference type="STRING" id="1076935.U4L938"/>